<dbReference type="PANTHER" id="PTHR21366:SF31">
    <property type="entry name" value="METALLOTHIOL TRANSFERASE FOSB"/>
    <property type="match status" value="1"/>
</dbReference>
<dbReference type="InterPro" id="IPR050383">
    <property type="entry name" value="GlyoxalaseI/FosfomycinResist"/>
</dbReference>
<accession>A0AAU8N977</accession>
<dbReference type="PANTHER" id="PTHR21366">
    <property type="entry name" value="GLYOXALASE FAMILY PROTEIN"/>
    <property type="match status" value="1"/>
</dbReference>
<dbReference type="EMBL" id="CP159992">
    <property type="protein sequence ID" value="XCP93503.1"/>
    <property type="molecule type" value="Genomic_DNA"/>
</dbReference>
<dbReference type="InterPro" id="IPR037523">
    <property type="entry name" value="VOC_core"/>
</dbReference>
<reference evidence="2" key="1">
    <citation type="submission" date="2024-05" db="EMBL/GenBank/DDBJ databases">
        <title>Draft genome assemblies of 36 bacteria isolated from hibernating arctic ground squirrels.</title>
        <authorList>
            <person name="McKee H."/>
            <person name="Mullen L."/>
            <person name="Drown D.M."/>
            <person name="Duddleston K.N."/>
        </authorList>
    </citation>
    <scope>NUCLEOTIDE SEQUENCE</scope>
    <source>
        <strain evidence="2">AN1007</strain>
    </source>
</reference>
<evidence type="ECO:0000259" key="1">
    <source>
        <dbReference type="PROSITE" id="PS51819"/>
    </source>
</evidence>
<dbReference type="RefSeq" id="WP_342554598.1">
    <property type="nucleotide sequence ID" value="NZ_CP159992.1"/>
</dbReference>
<proteinExistence type="predicted"/>
<dbReference type="InterPro" id="IPR004360">
    <property type="entry name" value="Glyas_Fos-R_dOase_dom"/>
</dbReference>
<feature type="domain" description="VOC" evidence="1">
    <location>
        <begin position="4"/>
        <end position="127"/>
    </location>
</feature>
<protein>
    <submittedName>
        <fullName evidence="2">VOC family protein</fullName>
    </submittedName>
</protein>
<dbReference type="PROSITE" id="PS51819">
    <property type="entry name" value="VOC"/>
    <property type="match status" value="1"/>
</dbReference>
<dbReference type="AlphaFoldDB" id="A0AAU8N977"/>
<evidence type="ECO:0000313" key="2">
    <source>
        <dbReference type="EMBL" id="XCP93503.1"/>
    </source>
</evidence>
<dbReference type="SUPFAM" id="SSF54593">
    <property type="entry name" value="Glyoxalase/Bleomycin resistance protein/Dihydroxybiphenyl dioxygenase"/>
    <property type="match status" value="1"/>
</dbReference>
<gene>
    <name evidence="2" type="ORF">ABXS70_20105</name>
</gene>
<name>A0AAU8N977_9BACL</name>
<dbReference type="Pfam" id="PF00903">
    <property type="entry name" value="Glyoxalase"/>
    <property type="match status" value="1"/>
</dbReference>
<dbReference type="CDD" id="cd06587">
    <property type="entry name" value="VOC"/>
    <property type="match status" value="1"/>
</dbReference>
<dbReference type="Gene3D" id="3.10.180.10">
    <property type="entry name" value="2,3-Dihydroxybiphenyl 1,2-Dioxygenase, domain 1"/>
    <property type="match status" value="1"/>
</dbReference>
<organism evidence="2">
    <name type="scientific">Paenibacillus sp. AN1007</name>
    <dbReference type="NCBI Taxonomy" id="3151385"/>
    <lineage>
        <taxon>Bacteria</taxon>
        <taxon>Bacillati</taxon>
        <taxon>Bacillota</taxon>
        <taxon>Bacilli</taxon>
        <taxon>Bacillales</taxon>
        <taxon>Paenibacillaceae</taxon>
        <taxon>Paenibacillus</taxon>
    </lineage>
</organism>
<sequence>MIKGIYETHLNVTNLEKSHHFYEKVLGLTHAHGQPERGVSFYWVGGERNAMLGLWEKDPAQVQRQHFAFHVSLEDMKHAVEYLENKGIATRNFQDDDIGELYVFGWMPAVSVYFADPDGHSLEFIAVLPDEARPELGLVPWSEWEKLQGRSV</sequence>
<dbReference type="InterPro" id="IPR029068">
    <property type="entry name" value="Glyas_Bleomycin-R_OHBP_Dase"/>
</dbReference>